<dbReference type="Gene3D" id="3.40.50.300">
    <property type="entry name" value="P-loop containing nucleotide triphosphate hydrolases"/>
    <property type="match status" value="1"/>
</dbReference>
<dbReference type="SUPFAM" id="SSF53795">
    <property type="entry name" value="PEP carboxykinase-like"/>
    <property type="match status" value="1"/>
</dbReference>
<organism evidence="2 3">
    <name type="scientific">Pukyongiella litopenaei</name>
    <dbReference type="NCBI Taxonomy" id="2605946"/>
    <lineage>
        <taxon>Bacteria</taxon>
        <taxon>Pseudomonadati</taxon>
        <taxon>Pseudomonadota</taxon>
        <taxon>Alphaproteobacteria</taxon>
        <taxon>Rhodobacterales</taxon>
        <taxon>Paracoccaceae</taxon>
        <taxon>Pukyongiella</taxon>
    </lineage>
</organism>
<dbReference type="Pfam" id="PF07475">
    <property type="entry name" value="Hpr_kinase_C"/>
    <property type="match status" value="1"/>
</dbReference>
<dbReference type="GO" id="GO:0000155">
    <property type="term" value="F:phosphorelay sensor kinase activity"/>
    <property type="evidence" value="ECO:0007669"/>
    <property type="project" value="InterPro"/>
</dbReference>
<dbReference type="CDD" id="cd01918">
    <property type="entry name" value="HprK_C"/>
    <property type="match status" value="1"/>
</dbReference>
<proteinExistence type="predicted"/>
<dbReference type="GO" id="GO:0006109">
    <property type="term" value="P:regulation of carbohydrate metabolic process"/>
    <property type="evidence" value="ECO:0007669"/>
    <property type="project" value="InterPro"/>
</dbReference>
<dbReference type="KEGG" id="thas:C6Y53_12435"/>
<dbReference type="InterPro" id="IPR011104">
    <property type="entry name" value="Hpr_kin/Pase_C"/>
</dbReference>
<dbReference type="AlphaFoldDB" id="A0A2S0MV58"/>
<accession>A0A2S0MV58</accession>
<dbReference type="InterPro" id="IPR027417">
    <property type="entry name" value="P-loop_NTPase"/>
</dbReference>
<keyword evidence="3" id="KW-1185">Reference proteome</keyword>
<dbReference type="EMBL" id="CP027665">
    <property type="protein sequence ID" value="AVO39790.1"/>
    <property type="molecule type" value="Genomic_DNA"/>
</dbReference>
<keyword evidence="2" id="KW-0808">Transferase</keyword>
<evidence type="ECO:0000313" key="3">
    <source>
        <dbReference type="Proteomes" id="UP000237655"/>
    </source>
</evidence>
<reference evidence="3" key="1">
    <citation type="submission" date="2018-03" db="EMBL/GenBank/DDBJ databases">
        <title>Genomic analysis of the strain SH-1 isolated from shrimp intestine.</title>
        <authorList>
            <person name="Kim Y.-S."/>
            <person name="Kim S.-E."/>
            <person name="Kim K.-H."/>
        </authorList>
    </citation>
    <scope>NUCLEOTIDE SEQUENCE [LARGE SCALE GENOMIC DNA]</scope>
    <source>
        <strain evidence="3">SH-1</strain>
    </source>
</reference>
<name>A0A2S0MV58_9RHOB</name>
<gene>
    <name evidence="2" type="ORF">C6Y53_12435</name>
</gene>
<feature type="domain" description="HPr kinase/phosphorylase C-terminal" evidence="1">
    <location>
        <begin position="2"/>
        <end position="76"/>
    </location>
</feature>
<keyword evidence="2" id="KW-0418">Kinase</keyword>
<sequence length="138" mass="14373">MVHASCVAVGARAVLIRGGSGSGKSALALAMMGLGAALVADDRVWLTRDAGQVIATAPQATAGLIEARGVGILRADALGSAPVVLVADLERTETDRLPHPRTTVLLGCRLPLLFRVDGPHFAPALVQYLKAGRWDDDR</sequence>
<dbReference type="GO" id="GO:0005524">
    <property type="term" value="F:ATP binding"/>
    <property type="evidence" value="ECO:0007669"/>
    <property type="project" value="InterPro"/>
</dbReference>
<evidence type="ECO:0000313" key="2">
    <source>
        <dbReference type="EMBL" id="AVO39790.1"/>
    </source>
</evidence>
<evidence type="ECO:0000259" key="1">
    <source>
        <dbReference type="Pfam" id="PF07475"/>
    </source>
</evidence>
<dbReference type="Proteomes" id="UP000237655">
    <property type="component" value="Chromosome"/>
</dbReference>
<protein>
    <submittedName>
        <fullName evidence="2">Serine kinase</fullName>
    </submittedName>
</protein>